<keyword evidence="3 4" id="KW-0472">Membrane</keyword>
<keyword evidence="2 4" id="KW-1133">Transmembrane helix</keyword>
<feature type="transmembrane region" description="Helical" evidence="4">
    <location>
        <begin position="369"/>
        <end position="390"/>
    </location>
</feature>
<dbReference type="InterPro" id="IPR036259">
    <property type="entry name" value="MFS_trans_sf"/>
</dbReference>
<feature type="transmembrane region" description="Helical" evidence="4">
    <location>
        <begin position="251"/>
        <end position="270"/>
    </location>
</feature>
<evidence type="ECO:0000256" key="3">
    <source>
        <dbReference type="ARBA" id="ARBA00023136"/>
    </source>
</evidence>
<dbReference type="Proteomes" id="UP000008963">
    <property type="component" value="Chromosome"/>
</dbReference>
<name>E1WYE5_HALMS</name>
<feature type="transmembrane region" description="Helical" evidence="4">
    <location>
        <begin position="342"/>
        <end position="363"/>
    </location>
</feature>
<keyword evidence="6" id="KW-1185">Reference proteome</keyword>
<evidence type="ECO:0000313" key="5">
    <source>
        <dbReference type="EMBL" id="CBW25993.1"/>
    </source>
</evidence>
<dbReference type="InterPro" id="IPR053160">
    <property type="entry name" value="MFS_DHA3_Transporter"/>
</dbReference>
<feature type="transmembrane region" description="Helical" evidence="4">
    <location>
        <begin position="46"/>
        <end position="65"/>
    </location>
</feature>
<proteinExistence type="predicted"/>
<evidence type="ECO:0000313" key="6">
    <source>
        <dbReference type="Proteomes" id="UP000008963"/>
    </source>
</evidence>
<dbReference type="InterPro" id="IPR011701">
    <property type="entry name" value="MFS"/>
</dbReference>
<dbReference type="eggNOG" id="COG2814">
    <property type="taxonomic scope" value="Bacteria"/>
</dbReference>
<dbReference type="GO" id="GO:0022857">
    <property type="term" value="F:transmembrane transporter activity"/>
    <property type="evidence" value="ECO:0007669"/>
    <property type="project" value="InterPro"/>
</dbReference>
<feature type="transmembrane region" description="Helical" evidence="4">
    <location>
        <begin position="12"/>
        <end position="34"/>
    </location>
</feature>
<dbReference type="KEGG" id="bmx:BMS_1112"/>
<dbReference type="SUPFAM" id="SSF103473">
    <property type="entry name" value="MFS general substrate transporter"/>
    <property type="match status" value="1"/>
</dbReference>
<evidence type="ECO:0000256" key="2">
    <source>
        <dbReference type="ARBA" id="ARBA00022989"/>
    </source>
</evidence>
<organism evidence="5 6">
    <name type="scientific">Halobacteriovorax marinus (strain ATCC BAA-682 / DSM 15412 / SJ)</name>
    <name type="common">Bacteriovorax marinus</name>
    <dbReference type="NCBI Taxonomy" id="862908"/>
    <lineage>
        <taxon>Bacteria</taxon>
        <taxon>Pseudomonadati</taxon>
        <taxon>Bdellovibrionota</taxon>
        <taxon>Bacteriovoracia</taxon>
        <taxon>Bacteriovoracales</taxon>
        <taxon>Halobacteriovoraceae</taxon>
        <taxon>Halobacteriovorax</taxon>
    </lineage>
</organism>
<dbReference type="PANTHER" id="PTHR23530:SF1">
    <property type="entry name" value="PERMEASE, MAJOR FACILITATOR SUPERFAMILY-RELATED"/>
    <property type="match status" value="1"/>
</dbReference>
<reference evidence="6" key="1">
    <citation type="journal article" date="2013" name="ISME J.">
        <title>A small predatory core genome in the divergent marine Bacteriovorax marinus SJ and the terrestrial Bdellovibrio bacteriovorus.</title>
        <authorList>
            <person name="Crossman L.C."/>
            <person name="Chen H."/>
            <person name="Cerdeno-Tarraga A.M."/>
            <person name="Brooks K."/>
            <person name="Quail M.A."/>
            <person name="Pineiro S.A."/>
            <person name="Hobley L."/>
            <person name="Sockett R.E."/>
            <person name="Bentley S.D."/>
            <person name="Parkhill J."/>
            <person name="Williams H.N."/>
            <person name="Stine O.C."/>
        </authorList>
    </citation>
    <scope>NUCLEOTIDE SEQUENCE [LARGE SCALE GENOMIC DNA]</scope>
    <source>
        <strain evidence="6">ATCC BAA-682 / DSM 15412 / SJ</strain>
    </source>
</reference>
<feature type="transmembrane region" description="Helical" evidence="4">
    <location>
        <begin position="216"/>
        <end position="239"/>
    </location>
</feature>
<keyword evidence="1 4" id="KW-0812">Transmembrane</keyword>
<protein>
    <submittedName>
        <fullName evidence="5">Membrane transport protein</fullName>
    </submittedName>
</protein>
<dbReference type="PATRIC" id="fig|862908.3.peg.1060"/>
<feature type="transmembrane region" description="Helical" evidence="4">
    <location>
        <begin position="277"/>
        <end position="297"/>
    </location>
</feature>
<feature type="transmembrane region" description="Helical" evidence="4">
    <location>
        <begin position="303"/>
        <end position="322"/>
    </location>
</feature>
<dbReference type="PANTHER" id="PTHR23530">
    <property type="entry name" value="TRANSPORT PROTEIN-RELATED"/>
    <property type="match status" value="1"/>
</dbReference>
<dbReference type="HOGENOM" id="CLU_046685_2_1_7"/>
<dbReference type="Pfam" id="PF07690">
    <property type="entry name" value="MFS_1"/>
    <property type="match status" value="1"/>
</dbReference>
<accession>E1WYE5</accession>
<feature type="transmembrane region" description="Helical" evidence="4">
    <location>
        <begin position="97"/>
        <end position="123"/>
    </location>
</feature>
<dbReference type="Gene3D" id="1.20.1250.20">
    <property type="entry name" value="MFS general substrate transporter like domains"/>
    <property type="match status" value="2"/>
</dbReference>
<sequence length="398" mass="44476">MMDNSLKKNISKIFALNSAWMFLIILPIIVPFYRSKGLSMQEVFELQSFFSLIVLIFELPSGYVADLIGRKNTLISASLFQGVGFSLLPFFDHYWGLIFVQLLLGIGVSLFSGTDISIIYDSLHAMKNRIFNGSEAKLIGKKIFYTQTSEAIAALVGGALVVSSLDTPVKVQAFICWIPFLISLTVTEPPREKLSSSAHGDNWREISKKLFKSGPLIKFILFNNIIYSAATLLAVWTFQDYWHSLGVDYKYFGYLWCLTNFSVGLVARYAHDLEKKIGSVNILLLIGSLPIIGFFGMGKSAGLVGIIFCFSFQLCRGLNQVILKDALNARVESQMRATANSIIGLGMRVVFIIFGPILGWLIDNKGYEISLNIFGAIFIVSFFIILLPLIKLRGEFRK</sequence>
<dbReference type="AlphaFoldDB" id="E1WYE5"/>
<evidence type="ECO:0000256" key="1">
    <source>
        <dbReference type="ARBA" id="ARBA00022692"/>
    </source>
</evidence>
<dbReference type="CDD" id="cd06174">
    <property type="entry name" value="MFS"/>
    <property type="match status" value="1"/>
</dbReference>
<gene>
    <name evidence="5" type="ordered locus">BMS_1112</name>
</gene>
<dbReference type="EMBL" id="FQ312005">
    <property type="protein sequence ID" value="CBW25993.1"/>
    <property type="molecule type" value="Genomic_DNA"/>
</dbReference>
<feature type="transmembrane region" description="Helical" evidence="4">
    <location>
        <begin position="72"/>
        <end position="91"/>
    </location>
</feature>
<evidence type="ECO:0000256" key="4">
    <source>
        <dbReference type="SAM" id="Phobius"/>
    </source>
</evidence>